<reference evidence="2" key="1">
    <citation type="submission" date="2022-07" db="EMBL/GenBank/DDBJ databases">
        <title>Complete Genome Sequence of the Radioresistant Bacterium Deinococcus aetherius ST0316, Isolated from the Air Dust collected in Lower Stratosphere above Japan.</title>
        <authorList>
            <person name="Satoh K."/>
            <person name="Hagiwara K."/>
            <person name="Katsumata K."/>
            <person name="Kubo A."/>
            <person name="Yokobori S."/>
            <person name="Yamagishi A."/>
            <person name="Oono Y."/>
            <person name="Narumi I."/>
        </authorList>
    </citation>
    <scope>NUCLEOTIDE SEQUENCE</scope>
    <source>
        <strain evidence="2">ST0316</strain>
        <plasmid evidence="2">pDAETH-3</plasmid>
    </source>
</reference>
<gene>
    <name evidence="2" type="ORF">DAETH_47370</name>
</gene>
<organism evidence="2 3">
    <name type="scientific">Deinococcus aetherius</name>
    <dbReference type="NCBI Taxonomy" id="200252"/>
    <lineage>
        <taxon>Bacteria</taxon>
        <taxon>Thermotogati</taxon>
        <taxon>Deinococcota</taxon>
        <taxon>Deinococci</taxon>
        <taxon>Deinococcales</taxon>
        <taxon>Deinococcaceae</taxon>
        <taxon>Deinococcus</taxon>
    </lineage>
</organism>
<feature type="region of interest" description="Disordered" evidence="1">
    <location>
        <begin position="35"/>
        <end position="57"/>
    </location>
</feature>
<evidence type="ECO:0000256" key="1">
    <source>
        <dbReference type="SAM" id="MobiDB-lite"/>
    </source>
</evidence>
<dbReference type="Proteomes" id="UP001064971">
    <property type="component" value="Plasmid pDAETH-3"/>
</dbReference>
<proteinExistence type="predicted"/>
<keyword evidence="2" id="KW-0614">Plasmid</keyword>
<dbReference type="EMBL" id="AP026563">
    <property type="protein sequence ID" value="BDP44768.1"/>
    <property type="molecule type" value="Genomic_DNA"/>
</dbReference>
<name>A0ABN6RS21_9DEIO</name>
<keyword evidence="3" id="KW-1185">Reference proteome</keyword>
<accession>A0ABN6RS21</accession>
<evidence type="ECO:0000313" key="3">
    <source>
        <dbReference type="Proteomes" id="UP001064971"/>
    </source>
</evidence>
<geneLocation type="plasmid" evidence="2 3">
    <name>pDAETH-3</name>
</geneLocation>
<sequence>MRLKTGEPSLLDPPDEAGLTLGEWRVNTSWDTTHGTRSVCAGRSRPTTQHLTPSLRGPAPPAQVWIHADGNRQGNLIGVCRDEAIFPEERRLTFERARQGHQQRHKEPHAC</sequence>
<evidence type="ECO:0000313" key="2">
    <source>
        <dbReference type="EMBL" id="BDP44768.1"/>
    </source>
</evidence>
<protein>
    <submittedName>
        <fullName evidence="2">Uncharacterized protein</fullName>
    </submittedName>
</protein>